<proteinExistence type="predicted"/>
<evidence type="ECO:0000313" key="2">
    <source>
        <dbReference type="EMBL" id="KPJ70974.1"/>
    </source>
</evidence>
<dbReference type="Proteomes" id="UP000051012">
    <property type="component" value="Unassembled WGS sequence"/>
</dbReference>
<accession>A0A0S7Y8B3</accession>
<dbReference type="AlphaFoldDB" id="A0A0S7Y8B3"/>
<feature type="domain" description="FlgD/Vpr Ig-like" evidence="1">
    <location>
        <begin position="34"/>
        <end position="85"/>
    </location>
</feature>
<dbReference type="InterPro" id="IPR025965">
    <property type="entry name" value="FlgD/Vpr_Ig-like"/>
</dbReference>
<gene>
    <name evidence="2" type="ORF">AMJ52_09230</name>
</gene>
<name>A0A0S7Y8B3_UNCT6</name>
<reference evidence="2 3" key="1">
    <citation type="journal article" date="2015" name="Microbiome">
        <title>Genomic resolution of linkages in carbon, nitrogen, and sulfur cycling among widespread estuary sediment bacteria.</title>
        <authorList>
            <person name="Baker B.J."/>
            <person name="Lazar C.S."/>
            <person name="Teske A.P."/>
            <person name="Dick G.J."/>
        </authorList>
    </citation>
    <scope>NUCLEOTIDE SEQUENCE [LARGE SCALE GENOMIC DNA]</scope>
    <source>
        <strain evidence="2">DG_78</strain>
    </source>
</reference>
<dbReference type="Pfam" id="PF13860">
    <property type="entry name" value="FlgD_ig"/>
    <property type="match status" value="1"/>
</dbReference>
<sequence length="98" mass="10764">MSGGETYVYSLATASPTPFINNTNISYSIAKPGHVSLAIYDICGRLVRILVEEKKDAGFYRVSWGGNDNNNRKVANGVYFIKLTSGNFVSVKKVTLVR</sequence>
<protein>
    <recommendedName>
        <fullName evidence="1">FlgD/Vpr Ig-like domain-containing protein</fullName>
    </recommendedName>
</protein>
<dbReference type="InterPro" id="IPR026444">
    <property type="entry name" value="Secre_tail"/>
</dbReference>
<evidence type="ECO:0000313" key="3">
    <source>
        <dbReference type="Proteomes" id="UP000051012"/>
    </source>
</evidence>
<evidence type="ECO:0000259" key="1">
    <source>
        <dbReference type="Pfam" id="PF13860"/>
    </source>
</evidence>
<organism evidence="2 3">
    <name type="scientific">candidate division TA06 bacterium DG_78</name>
    <dbReference type="NCBI Taxonomy" id="1703772"/>
    <lineage>
        <taxon>Bacteria</taxon>
        <taxon>Bacteria division TA06</taxon>
    </lineage>
</organism>
<dbReference type="Gene3D" id="2.60.40.4070">
    <property type="match status" value="1"/>
</dbReference>
<dbReference type="NCBIfam" id="TIGR04183">
    <property type="entry name" value="Por_Secre_tail"/>
    <property type="match status" value="1"/>
</dbReference>
<dbReference type="EMBL" id="LJNI01000148">
    <property type="protein sequence ID" value="KPJ70974.1"/>
    <property type="molecule type" value="Genomic_DNA"/>
</dbReference>
<comment type="caution">
    <text evidence="2">The sequence shown here is derived from an EMBL/GenBank/DDBJ whole genome shotgun (WGS) entry which is preliminary data.</text>
</comment>